<name>A0AAV5UW57_9BILA</name>
<dbReference type="EMBL" id="BTSY01000001">
    <property type="protein sequence ID" value="GMT10746.1"/>
    <property type="molecule type" value="Genomic_DNA"/>
</dbReference>
<feature type="non-terminal residue" evidence="1">
    <location>
        <position position="1"/>
    </location>
</feature>
<sequence length="94" mass="10909">RMDRWAPPSQQQSQVCHIDLSKESSRSTYNTIDENGMKEYEDPDCFYDQKTLNRRSQIVSPSVPHSVPPMALRGTLRPTHLAIHQPRESSTQWK</sequence>
<evidence type="ECO:0000313" key="1">
    <source>
        <dbReference type="EMBL" id="GMT10746.1"/>
    </source>
</evidence>
<organism evidence="1 2">
    <name type="scientific">Pristionchus fissidentatus</name>
    <dbReference type="NCBI Taxonomy" id="1538716"/>
    <lineage>
        <taxon>Eukaryota</taxon>
        <taxon>Metazoa</taxon>
        <taxon>Ecdysozoa</taxon>
        <taxon>Nematoda</taxon>
        <taxon>Chromadorea</taxon>
        <taxon>Rhabditida</taxon>
        <taxon>Rhabditina</taxon>
        <taxon>Diplogasteromorpha</taxon>
        <taxon>Diplogasteroidea</taxon>
        <taxon>Neodiplogasteridae</taxon>
        <taxon>Pristionchus</taxon>
    </lineage>
</organism>
<feature type="non-terminal residue" evidence="1">
    <location>
        <position position="94"/>
    </location>
</feature>
<gene>
    <name evidence="1" type="ORF">PFISCL1PPCAC_2043</name>
</gene>
<dbReference type="Proteomes" id="UP001432322">
    <property type="component" value="Unassembled WGS sequence"/>
</dbReference>
<evidence type="ECO:0000313" key="2">
    <source>
        <dbReference type="Proteomes" id="UP001432322"/>
    </source>
</evidence>
<protein>
    <submittedName>
        <fullName evidence="1">Uncharacterized protein</fullName>
    </submittedName>
</protein>
<keyword evidence="2" id="KW-1185">Reference proteome</keyword>
<comment type="caution">
    <text evidence="1">The sequence shown here is derived from an EMBL/GenBank/DDBJ whole genome shotgun (WGS) entry which is preliminary data.</text>
</comment>
<dbReference type="AlphaFoldDB" id="A0AAV5UW57"/>
<proteinExistence type="predicted"/>
<accession>A0AAV5UW57</accession>
<reference evidence="1" key="1">
    <citation type="submission" date="2023-10" db="EMBL/GenBank/DDBJ databases">
        <title>Genome assembly of Pristionchus species.</title>
        <authorList>
            <person name="Yoshida K."/>
            <person name="Sommer R.J."/>
        </authorList>
    </citation>
    <scope>NUCLEOTIDE SEQUENCE</scope>
    <source>
        <strain evidence="1">RS5133</strain>
    </source>
</reference>